<accession>A0A7D9HGG3</accession>
<dbReference type="Proteomes" id="UP001152795">
    <property type="component" value="Unassembled WGS sequence"/>
</dbReference>
<feature type="compositionally biased region" description="Basic residues" evidence="1">
    <location>
        <begin position="1"/>
        <end position="10"/>
    </location>
</feature>
<reference evidence="2" key="1">
    <citation type="submission" date="2020-04" db="EMBL/GenBank/DDBJ databases">
        <authorList>
            <person name="Alioto T."/>
            <person name="Alioto T."/>
            <person name="Gomez Garrido J."/>
        </authorList>
    </citation>
    <scope>NUCLEOTIDE SEQUENCE</scope>
    <source>
        <strain evidence="2">A484AB</strain>
    </source>
</reference>
<sequence length="354" mass="39991">MVEKALKRKIAGLEDGASESRRKKARKKMVSKDPGGESSEDIVKEFLKLTGVKQTRLKGRFVSGYFKYCLVVAVCYVDENNVPNERVLEMKETTDKTASKGHAKEILDSLKARIPGGQDALVYQSYDYTTSMSRIFNGAQQCLQELIGRNIPYIPCQGHSKSCKRDTVLRDHMKQVENALKLRNLAKTRWVYRSESIEAVWSSFEAIRNSLAEVAEKDNDALARTKAASLRKKIAKFEFVFAIMFMRLIMRKTNILTVQMQKPDLNILDGLALIDQTVTSLERIRNTESELNDQIDASVEFAKTLGSNPADEFAKKCGRRISRRLNDSPETSAAISLHASYRKCMTEVLDSLNT</sequence>
<gene>
    <name evidence="2" type="ORF">PACLA_8A009590</name>
</gene>
<evidence type="ECO:0000313" key="3">
    <source>
        <dbReference type="Proteomes" id="UP001152795"/>
    </source>
</evidence>
<dbReference type="EMBL" id="CACRXK020000463">
    <property type="protein sequence ID" value="CAB3982086.1"/>
    <property type="molecule type" value="Genomic_DNA"/>
</dbReference>
<dbReference type="PANTHER" id="PTHR46289">
    <property type="entry name" value="52 KDA REPRESSOR OF THE INHIBITOR OF THE PROTEIN KINASE-LIKE PROTEIN-RELATED"/>
    <property type="match status" value="1"/>
</dbReference>
<proteinExistence type="predicted"/>
<protein>
    <submittedName>
        <fullName evidence="2">Uncharacterized protein</fullName>
    </submittedName>
</protein>
<feature type="region of interest" description="Disordered" evidence="1">
    <location>
        <begin position="1"/>
        <end position="38"/>
    </location>
</feature>
<name>A0A7D9HGG3_PARCT</name>
<dbReference type="PANTHER" id="PTHR46289:SF17">
    <property type="entry name" value="HAT C-TERMINAL DIMERISATION DOMAIN-CONTAINING PROTEIN"/>
    <property type="match status" value="1"/>
</dbReference>
<dbReference type="InterPro" id="IPR052958">
    <property type="entry name" value="IFN-induced_PKR_regulator"/>
</dbReference>
<evidence type="ECO:0000256" key="1">
    <source>
        <dbReference type="SAM" id="MobiDB-lite"/>
    </source>
</evidence>
<comment type="caution">
    <text evidence="2">The sequence shown here is derived from an EMBL/GenBank/DDBJ whole genome shotgun (WGS) entry which is preliminary data.</text>
</comment>
<evidence type="ECO:0000313" key="2">
    <source>
        <dbReference type="EMBL" id="CAB3982086.1"/>
    </source>
</evidence>
<dbReference type="OrthoDB" id="6602803at2759"/>
<organism evidence="2 3">
    <name type="scientific">Paramuricea clavata</name>
    <name type="common">Red gorgonian</name>
    <name type="synonym">Violescent sea-whip</name>
    <dbReference type="NCBI Taxonomy" id="317549"/>
    <lineage>
        <taxon>Eukaryota</taxon>
        <taxon>Metazoa</taxon>
        <taxon>Cnidaria</taxon>
        <taxon>Anthozoa</taxon>
        <taxon>Octocorallia</taxon>
        <taxon>Malacalcyonacea</taxon>
        <taxon>Plexauridae</taxon>
        <taxon>Paramuricea</taxon>
    </lineage>
</organism>
<dbReference type="AlphaFoldDB" id="A0A7D9HGG3"/>
<keyword evidence="3" id="KW-1185">Reference proteome</keyword>